<evidence type="ECO:0008006" key="4">
    <source>
        <dbReference type="Google" id="ProtNLM"/>
    </source>
</evidence>
<name>A0A845QLJ3_9FIRM</name>
<feature type="region of interest" description="Disordered" evidence="1">
    <location>
        <begin position="333"/>
        <end position="352"/>
    </location>
</feature>
<feature type="compositionally biased region" description="Gly residues" evidence="1">
    <location>
        <begin position="341"/>
        <end position="352"/>
    </location>
</feature>
<dbReference type="RefSeq" id="WP_160201850.1">
    <property type="nucleotide sequence ID" value="NZ_QXWK01000013.1"/>
</dbReference>
<dbReference type="EMBL" id="QXWK01000013">
    <property type="protein sequence ID" value="NBH61567.1"/>
    <property type="molecule type" value="Genomic_DNA"/>
</dbReference>
<gene>
    <name evidence="2" type="ORF">D0435_07875</name>
</gene>
<keyword evidence="3" id="KW-1185">Reference proteome</keyword>
<proteinExistence type="predicted"/>
<accession>A0A845QLJ3</accession>
<organism evidence="2 3">
    <name type="scientific">Anaerotruncus colihominis</name>
    <dbReference type="NCBI Taxonomy" id="169435"/>
    <lineage>
        <taxon>Bacteria</taxon>
        <taxon>Bacillati</taxon>
        <taxon>Bacillota</taxon>
        <taxon>Clostridia</taxon>
        <taxon>Eubacteriales</taxon>
        <taxon>Oscillospiraceae</taxon>
        <taxon>Anaerotruncus</taxon>
    </lineage>
</organism>
<sequence>MAAESVGQIGLDLVVNQNQFNKQMKGITSLAKKAGAALAGAFAVKKLVDFTASCIELGSDLQEVQNVVDVAFPHMSAEMDKWSKSAATSFGLSETMAKRYAGTFGSMSKAFGFTEKEAYEMSTTLTGLAGDVASFYNIAQDEAYTKLKSVFTGETETLKDLGVVMTQSALDSYALANGFGKTTQAMSEQEKVALRYKFVQNQLQLATGDFIRTQDGWANQVRILKLQFDSLKATLGQGFINLFTPIIKIINVVLSKLATLANAFKAFTELITGKKAKSGAGVLDQTGKAADAAADSAGDAAGAVGGVGDSAGKAAKAAKELKNVTLGIDELNTIPDQSDDGSGGSGGSGGGASTGAEVDYGQLAEGETVLDEVDSKYAALIERIKELKNLFVGGWKIGIGDLSVLDSIKNQCDEIGTSLKDIFTDESVVKAANAYLNKLAFALGNTAGSIASAGLTIADNLTGGIAKYLDQNKDFIKSKIVNMFDVSGAVALKIGALTTTVAEIFTVFRSPEAKQITADIIAIFSNGFLEAGELVLKFGGDIVNLISDPIINNKDKIKEALNQTLAPIQTFTSTVRELVTDTAKKISEVYDTYISPAFSKISEGLGTVFGSVLDAYNKYLAPTLQSIADGFKKLKDEHLQKVIDKFLELVGNVVDCIATIWNAISPFVGYIAGEFVKVISEGLQGVWDVFIKVFGWISDIVSGLLTTLNGLITFIKGVFSGDWKLAWEGVKGIFSGIWETIKAVFSPFTNWLNDKVITPVKGMVAKIKSALGTVSDWISKKVLTPIKNGFDTFWNGVKKVCNSILGGIESMVNGVIRGINKMIDGLNSLKVDIPDWVPGVGGKSLGFSLGSISPVSLPRLAEGGYVKRNTPQLAMIGDNPRYGEVVAPENKLLEMAKLAAQSSQGDTSAIVAAIESLKQVILNKDDDRPIELILDGEVLYRSNQKVQRARGYDLGMGAFAR</sequence>
<protein>
    <recommendedName>
        <fullName evidence="4">Phage-related protein</fullName>
    </recommendedName>
</protein>
<dbReference type="InterPro" id="IPR016024">
    <property type="entry name" value="ARM-type_fold"/>
</dbReference>
<comment type="caution">
    <text evidence="2">The sequence shown here is derived from an EMBL/GenBank/DDBJ whole genome shotgun (WGS) entry which is preliminary data.</text>
</comment>
<dbReference type="Proteomes" id="UP000446866">
    <property type="component" value="Unassembled WGS sequence"/>
</dbReference>
<evidence type="ECO:0000256" key="1">
    <source>
        <dbReference type="SAM" id="MobiDB-lite"/>
    </source>
</evidence>
<dbReference type="AlphaFoldDB" id="A0A845QLJ3"/>
<dbReference type="Gene3D" id="1.20.120.20">
    <property type="entry name" value="Apolipoprotein"/>
    <property type="match status" value="1"/>
</dbReference>
<evidence type="ECO:0000313" key="2">
    <source>
        <dbReference type="EMBL" id="NBH61567.1"/>
    </source>
</evidence>
<dbReference type="SUPFAM" id="SSF48371">
    <property type="entry name" value="ARM repeat"/>
    <property type="match status" value="1"/>
</dbReference>
<reference evidence="2 3" key="1">
    <citation type="submission" date="2018-08" db="EMBL/GenBank/DDBJ databases">
        <title>Murine metabolic-syndrome-specific gut microbial biobank.</title>
        <authorList>
            <person name="Liu C."/>
        </authorList>
    </citation>
    <scope>NUCLEOTIDE SEQUENCE [LARGE SCALE GENOMIC DNA]</scope>
    <source>
        <strain evidence="2 3">28</strain>
    </source>
</reference>
<evidence type="ECO:0000313" key="3">
    <source>
        <dbReference type="Proteomes" id="UP000446866"/>
    </source>
</evidence>